<keyword evidence="1" id="KW-0175">Coiled coil</keyword>
<reference evidence="4 5" key="1">
    <citation type="submission" date="2020-04" db="EMBL/GenBank/DDBJ databases">
        <authorList>
            <person name="Wallbank WR R."/>
            <person name="Pardo Diaz C."/>
            <person name="Kozak K."/>
            <person name="Martin S."/>
            <person name="Jiggins C."/>
            <person name="Moest M."/>
            <person name="Warren A I."/>
            <person name="Byers J.R.P. K."/>
            <person name="Montejo-Kovacevich G."/>
            <person name="Yen C E."/>
        </authorList>
    </citation>
    <scope>NUCLEOTIDE SEQUENCE [LARGE SCALE GENOMIC DNA]</scope>
</reference>
<feature type="region of interest" description="Disordered" evidence="2">
    <location>
        <begin position="1"/>
        <end position="25"/>
    </location>
</feature>
<feature type="coiled-coil region" evidence="1">
    <location>
        <begin position="83"/>
        <end position="145"/>
    </location>
</feature>
<evidence type="ECO:0000256" key="1">
    <source>
        <dbReference type="SAM" id="Coils"/>
    </source>
</evidence>
<comment type="caution">
    <text evidence="4">The sequence shown here is derived from an EMBL/GenBank/DDBJ whole genome shotgun (WGS) entry which is preliminary data.</text>
</comment>
<proteinExistence type="predicted"/>
<dbReference type="EMBL" id="CADEBC010000520">
    <property type="protein sequence ID" value="CAB3244176.1"/>
    <property type="molecule type" value="Genomic_DNA"/>
</dbReference>
<dbReference type="InterPro" id="IPR057251">
    <property type="entry name" value="FP_C"/>
</dbReference>
<organism evidence="4 5">
    <name type="scientific">Arctia plantaginis</name>
    <name type="common">Wood tiger moth</name>
    <name type="synonym">Phalaena plantaginis</name>
    <dbReference type="NCBI Taxonomy" id="874455"/>
    <lineage>
        <taxon>Eukaryota</taxon>
        <taxon>Metazoa</taxon>
        <taxon>Ecdysozoa</taxon>
        <taxon>Arthropoda</taxon>
        <taxon>Hexapoda</taxon>
        <taxon>Insecta</taxon>
        <taxon>Pterygota</taxon>
        <taxon>Neoptera</taxon>
        <taxon>Endopterygota</taxon>
        <taxon>Lepidoptera</taxon>
        <taxon>Glossata</taxon>
        <taxon>Ditrysia</taxon>
        <taxon>Noctuoidea</taxon>
        <taxon>Erebidae</taxon>
        <taxon>Arctiinae</taxon>
        <taxon>Arctia</taxon>
    </lineage>
</organism>
<evidence type="ECO:0000313" key="4">
    <source>
        <dbReference type="EMBL" id="CAB3244176.1"/>
    </source>
</evidence>
<keyword evidence="5" id="KW-1185">Reference proteome</keyword>
<dbReference type="Proteomes" id="UP000494106">
    <property type="component" value="Unassembled WGS sequence"/>
</dbReference>
<sequence length="323" mass="37020">MSIVKHSPKKGLKLPSTTAVEQSQSVPNITQAISDPELINVTRYKRLRTNDSHTSYLDDFKLEIKQMLTTWKRDYEDAFSKALAEQTSLVAKLVTEVTELKQQNLDIQKSNKEIEKSITTISELYDDMNNKVKLLQSECRNYKKYTEVLEKTVRDLQYQSRSSTIEIRNVPLKPNESAADLTNIITNIGSTVDLPISPTAIRDVYRASGNSPNKAIIAELTSVQIKTELISRVRKFNTKHESNDHKLNTQLIGLPGQKHPVYVDEHLCSSVKKLFYLCRQFAKQHDYKFCWSSNGRIFLRKQPGDKQILIKSETTLQELQDSK</sequence>
<feature type="compositionally biased region" description="Polar residues" evidence="2">
    <location>
        <begin position="15"/>
        <end position="25"/>
    </location>
</feature>
<evidence type="ECO:0000256" key="2">
    <source>
        <dbReference type="SAM" id="MobiDB-lite"/>
    </source>
</evidence>
<protein>
    <recommendedName>
        <fullName evidence="3">FP protein C-terminal domain-containing protein</fullName>
    </recommendedName>
</protein>
<dbReference type="AlphaFoldDB" id="A0A8S1AHR9"/>
<accession>A0A8S1AHR9</accession>
<dbReference type="Pfam" id="PF25298">
    <property type="entry name" value="Baculo_FP_2nd"/>
    <property type="match status" value="1"/>
</dbReference>
<name>A0A8S1AHR9_ARCPL</name>
<feature type="compositionally biased region" description="Basic residues" evidence="2">
    <location>
        <begin position="1"/>
        <end position="12"/>
    </location>
</feature>
<feature type="domain" description="FP protein C-terminal" evidence="3">
    <location>
        <begin position="270"/>
        <end position="319"/>
    </location>
</feature>
<evidence type="ECO:0000313" key="5">
    <source>
        <dbReference type="Proteomes" id="UP000494106"/>
    </source>
</evidence>
<evidence type="ECO:0000259" key="3">
    <source>
        <dbReference type="Pfam" id="PF25298"/>
    </source>
</evidence>
<dbReference type="OrthoDB" id="7436381at2759"/>
<gene>
    <name evidence="4" type="ORF">APLA_LOCUS9845</name>
</gene>